<evidence type="ECO:0000256" key="1">
    <source>
        <dbReference type="SAM" id="MobiDB-lite"/>
    </source>
</evidence>
<proteinExistence type="predicted"/>
<keyword evidence="2" id="KW-1133">Transmembrane helix</keyword>
<evidence type="ECO:0000313" key="5">
    <source>
        <dbReference type="Proteomes" id="UP000789572"/>
    </source>
</evidence>
<keyword evidence="2" id="KW-0812">Transmembrane</keyword>
<evidence type="ECO:0000313" key="4">
    <source>
        <dbReference type="EMBL" id="CAG8552334.1"/>
    </source>
</evidence>
<keyword evidence="5" id="KW-1185">Reference proteome</keyword>
<protein>
    <submittedName>
        <fullName evidence="4">5798_t:CDS:1</fullName>
    </submittedName>
</protein>
<feature type="region of interest" description="Disordered" evidence="1">
    <location>
        <begin position="124"/>
        <end position="146"/>
    </location>
</feature>
<gene>
    <name evidence="4" type="ORF">POCULU_LOCUS5084</name>
</gene>
<organism evidence="4 5">
    <name type="scientific">Paraglomus occultum</name>
    <dbReference type="NCBI Taxonomy" id="144539"/>
    <lineage>
        <taxon>Eukaryota</taxon>
        <taxon>Fungi</taxon>
        <taxon>Fungi incertae sedis</taxon>
        <taxon>Mucoromycota</taxon>
        <taxon>Glomeromycotina</taxon>
        <taxon>Glomeromycetes</taxon>
        <taxon>Paraglomerales</taxon>
        <taxon>Paraglomeraceae</taxon>
        <taxon>Paraglomus</taxon>
    </lineage>
</organism>
<reference evidence="4" key="1">
    <citation type="submission" date="2021-06" db="EMBL/GenBank/DDBJ databases">
        <authorList>
            <person name="Kallberg Y."/>
            <person name="Tangrot J."/>
            <person name="Rosling A."/>
        </authorList>
    </citation>
    <scope>NUCLEOTIDE SEQUENCE</scope>
    <source>
        <strain evidence="4">IA702</strain>
    </source>
</reference>
<feature type="domain" description="DUF7727" evidence="3">
    <location>
        <begin position="3"/>
        <end position="118"/>
    </location>
</feature>
<dbReference type="Pfam" id="PF24853">
    <property type="entry name" value="DUF7727"/>
    <property type="match status" value="1"/>
</dbReference>
<feature type="transmembrane region" description="Helical" evidence="2">
    <location>
        <begin position="12"/>
        <end position="32"/>
    </location>
</feature>
<name>A0A9N9B5Y7_9GLOM</name>
<evidence type="ECO:0000256" key="2">
    <source>
        <dbReference type="SAM" id="Phobius"/>
    </source>
</evidence>
<feature type="compositionally biased region" description="Basic and acidic residues" evidence="1">
    <location>
        <begin position="126"/>
        <end position="138"/>
    </location>
</feature>
<sequence length="146" mass="15990">MGGHIIWSQWARVIAIVAATFQVLGGVFGLFYRHSVFVSLPSVEKVVLNPVNFLAIICIITGFAVLVMEFFVKRYFVARAVLYILIAGVSVLNYQNTNPALYLLISAVMYIAAEFNSENVATGTNEKGKGNMSDDEKTATGTPDYV</sequence>
<dbReference type="AlphaFoldDB" id="A0A9N9B5Y7"/>
<dbReference type="OrthoDB" id="2110422at2759"/>
<evidence type="ECO:0000259" key="3">
    <source>
        <dbReference type="Pfam" id="PF24853"/>
    </source>
</evidence>
<dbReference type="Proteomes" id="UP000789572">
    <property type="component" value="Unassembled WGS sequence"/>
</dbReference>
<feature type="transmembrane region" description="Helical" evidence="2">
    <location>
        <begin position="52"/>
        <end position="71"/>
    </location>
</feature>
<dbReference type="InterPro" id="IPR056144">
    <property type="entry name" value="DUF7727"/>
</dbReference>
<accession>A0A9N9B5Y7</accession>
<keyword evidence="2" id="KW-0472">Membrane</keyword>
<comment type="caution">
    <text evidence="4">The sequence shown here is derived from an EMBL/GenBank/DDBJ whole genome shotgun (WGS) entry which is preliminary data.</text>
</comment>
<dbReference type="EMBL" id="CAJVPJ010000729">
    <property type="protein sequence ID" value="CAG8552334.1"/>
    <property type="molecule type" value="Genomic_DNA"/>
</dbReference>
<feature type="transmembrane region" description="Helical" evidence="2">
    <location>
        <begin position="76"/>
        <end position="94"/>
    </location>
</feature>